<dbReference type="Gene3D" id="3.40.50.720">
    <property type="entry name" value="NAD(P)-binding Rossmann-like Domain"/>
    <property type="match status" value="1"/>
</dbReference>
<evidence type="ECO:0000256" key="2">
    <source>
        <dbReference type="RuleBase" id="RU000363"/>
    </source>
</evidence>
<reference evidence="3 4" key="1">
    <citation type="journal article" date="2012" name="J. Bacteriol.">
        <title>Genome Sequence of n-Alkane-Degrading Hydrocarboniphaga effusa Strain AP103T (ATCC BAA-332T).</title>
        <authorList>
            <person name="Chang H.K."/>
            <person name="Zylstra G.J."/>
            <person name="Chae J.C."/>
        </authorList>
    </citation>
    <scope>NUCLEOTIDE SEQUENCE [LARGE SCALE GENOMIC DNA]</scope>
    <source>
        <strain evidence="3 4">AP103</strain>
    </source>
</reference>
<dbReference type="OrthoDB" id="9803333at2"/>
<accession>I8TAJ9</accession>
<dbReference type="AlphaFoldDB" id="I8TAJ9"/>
<dbReference type="STRING" id="1172194.WQQ_10750"/>
<evidence type="ECO:0000313" key="3">
    <source>
        <dbReference type="EMBL" id="EIT70938.1"/>
    </source>
</evidence>
<dbReference type="PANTHER" id="PTHR42760:SF135">
    <property type="entry name" value="BLL7886 PROTEIN"/>
    <property type="match status" value="1"/>
</dbReference>
<dbReference type="RefSeq" id="WP_007184030.1">
    <property type="nucleotide sequence ID" value="NZ_AKGD01000001.1"/>
</dbReference>
<proteinExistence type="inferred from homology"/>
<keyword evidence="4" id="KW-1185">Reference proteome</keyword>
<protein>
    <submittedName>
        <fullName evidence="3">Short-chain dehydrogenase/reductase sdr</fullName>
    </submittedName>
</protein>
<dbReference type="InterPro" id="IPR036291">
    <property type="entry name" value="NAD(P)-bd_dom_sf"/>
</dbReference>
<dbReference type="Pfam" id="PF00106">
    <property type="entry name" value="adh_short"/>
    <property type="match status" value="1"/>
</dbReference>
<dbReference type="Proteomes" id="UP000003704">
    <property type="component" value="Unassembled WGS sequence"/>
</dbReference>
<sequence>MTSALPTFSLEGRIALVTGASSGLGRHFAQTLARAGAIVAAGARRADKLAEVVAQINADGGRALAVSIDVARRDSVIAALDTIASEVGVVDVLVNNAGVSDTKRPLDYGDDDWNSIVGTNLTGSWIVAQEVARRLTAARKPGSIINVTSILANRTAGGVSPYCASKAGLKHLTQALALELARYDIRVNSLAPGYVATELNSDFLASDAGIKLCNRIPVRRFGQYEHLDGPLLLLASDAGAYMTGSEIVVDGGHLCSSL</sequence>
<dbReference type="PATRIC" id="fig|1172194.4.peg.1031"/>
<gene>
    <name evidence="3" type="ORF">WQQ_10750</name>
</gene>
<dbReference type="FunFam" id="3.40.50.720:FF:000084">
    <property type="entry name" value="Short-chain dehydrogenase reductase"/>
    <property type="match status" value="1"/>
</dbReference>
<dbReference type="PRINTS" id="PR00080">
    <property type="entry name" value="SDRFAMILY"/>
</dbReference>
<dbReference type="PRINTS" id="PR00081">
    <property type="entry name" value="GDHRDH"/>
</dbReference>
<organism evidence="3 4">
    <name type="scientific">Hydrocarboniphaga effusa AP103</name>
    <dbReference type="NCBI Taxonomy" id="1172194"/>
    <lineage>
        <taxon>Bacteria</taxon>
        <taxon>Pseudomonadati</taxon>
        <taxon>Pseudomonadota</taxon>
        <taxon>Gammaproteobacteria</taxon>
        <taxon>Nevskiales</taxon>
        <taxon>Nevskiaceae</taxon>
        <taxon>Hydrocarboniphaga</taxon>
    </lineage>
</organism>
<dbReference type="PANTHER" id="PTHR42760">
    <property type="entry name" value="SHORT-CHAIN DEHYDROGENASES/REDUCTASES FAMILY MEMBER"/>
    <property type="match status" value="1"/>
</dbReference>
<dbReference type="PROSITE" id="PS00061">
    <property type="entry name" value="ADH_SHORT"/>
    <property type="match status" value="1"/>
</dbReference>
<name>I8TAJ9_9GAMM</name>
<comment type="caution">
    <text evidence="3">The sequence shown here is derived from an EMBL/GenBank/DDBJ whole genome shotgun (WGS) entry which is preliminary data.</text>
</comment>
<dbReference type="SUPFAM" id="SSF51735">
    <property type="entry name" value="NAD(P)-binding Rossmann-fold domains"/>
    <property type="match status" value="1"/>
</dbReference>
<dbReference type="InterPro" id="IPR020904">
    <property type="entry name" value="Sc_DH/Rdtase_CS"/>
</dbReference>
<comment type="similarity">
    <text evidence="1 2">Belongs to the short-chain dehydrogenases/reductases (SDR) family.</text>
</comment>
<evidence type="ECO:0000313" key="4">
    <source>
        <dbReference type="Proteomes" id="UP000003704"/>
    </source>
</evidence>
<dbReference type="GO" id="GO:0030497">
    <property type="term" value="P:fatty acid elongation"/>
    <property type="evidence" value="ECO:0007669"/>
    <property type="project" value="TreeGrafter"/>
</dbReference>
<evidence type="ECO:0000256" key="1">
    <source>
        <dbReference type="ARBA" id="ARBA00006484"/>
    </source>
</evidence>
<dbReference type="GO" id="GO:0016616">
    <property type="term" value="F:oxidoreductase activity, acting on the CH-OH group of donors, NAD or NADP as acceptor"/>
    <property type="evidence" value="ECO:0007669"/>
    <property type="project" value="TreeGrafter"/>
</dbReference>
<dbReference type="InterPro" id="IPR002347">
    <property type="entry name" value="SDR_fam"/>
</dbReference>
<dbReference type="EMBL" id="AKGD01000001">
    <property type="protein sequence ID" value="EIT70938.1"/>
    <property type="molecule type" value="Genomic_DNA"/>
</dbReference>